<keyword evidence="10" id="KW-1185">Reference proteome</keyword>
<feature type="chain" id="PRO_5043776120" description="Integrase catalytic domain-containing protein" evidence="7">
    <location>
        <begin position="24"/>
        <end position="354"/>
    </location>
</feature>
<gene>
    <name evidence="9" type="ORF">NDU88_001199</name>
</gene>
<feature type="region of interest" description="Disordered" evidence="6">
    <location>
        <begin position="264"/>
        <end position="354"/>
    </location>
</feature>
<dbReference type="GO" id="GO:0016787">
    <property type="term" value="F:hydrolase activity"/>
    <property type="evidence" value="ECO:0007669"/>
    <property type="project" value="UniProtKB-KW"/>
</dbReference>
<evidence type="ECO:0000256" key="4">
    <source>
        <dbReference type="ARBA" id="ARBA00022759"/>
    </source>
</evidence>
<keyword evidence="2" id="KW-0548">Nucleotidyltransferase</keyword>
<dbReference type="GO" id="GO:0004519">
    <property type="term" value="F:endonuclease activity"/>
    <property type="evidence" value="ECO:0007669"/>
    <property type="project" value="UniProtKB-KW"/>
</dbReference>
<sequence>MPMCGGLRYVLVIVCIFIHWIEAYPTRRNDSLTVAKLLLRELIPRFGFLISLESDRGSHFNNKVVKMLCAALNIEQELHCSYRPEASGLVEQMNGTLKSRMTKMCAATNLKWPYALPLVLMSIRNTPKKKTGLSPHEILMGRAMILPAVLANALVNITDDMVLDYCKGLVDVVCSFSHQLEATTLPLINDLGQNLRDGDWVIIKKHVRKTCLEPRWKGPYQVILTTTTAVKCAGIPNWIHASHTKKVTYPTDEEVELLKVPTTDKKVSGLESDQRGTETEGEPVEDGLVTPVRDEGEKIQRGDGERISTGAVGEPSQREVLPEAGSYENDLEHLTDPEGEGVEVEESQSDETPP</sequence>
<feature type="compositionally biased region" description="Acidic residues" evidence="6">
    <location>
        <begin position="337"/>
        <end position="354"/>
    </location>
</feature>
<evidence type="ECO:0000256" key="6">
    <source>
        <dbReference type="SAM" id="MobiDB-lite"/>
    </source>
</evidence>
<dbReference type="PANTHER" id="PTHR37984:SF12">
    <property type="entry name" value="RIBONUCLEASE H"/>
    <property type="match status" value="1"/>
</dbReference>
<dbReference type="PANTHER" id="PTHR37984">
    <property type="entry name" value="PROTEIN CBG26694"/>
    <property type="match status" value="1"/>
</dbReference>
<organism evidence="9 10">
    <name type="scientific">Pleurodeles waltl</name>
    <name type="common">Iberian ribbed newt</name>
    <dbReference type="NCBI Taxonomy" id="8319"/>
    <lineage>
        <taxon>Eukaryota</taxon>
        <taxon>Metazoa</taxon>
        <taxon>Chordata</taxon>
        <taxon>Craniata</taxon>
        <taxon>Vertebrata</taxon>
        <taxon>Euteleostomi</taxon>
        <taxon>Amphibia</taxon>
        <taxon>Batrachia</taxon>
        <taxon>Caudata</taxon>
        <taxon>Salamandroidea</taxon>
        <taxon>Salamandridae</taxon>
        <taxon>Pleurodelinae</taxon>
        <taxon>Pleurodeles</taxon>
    </lineage>
</organism>
<dbReference type="Gene3D" id="3.30.420.10">
    <property type="entry name" value="Ribonuclease H-like superfamily/Ribonuclease H"/>
    <property type="match status" value="1"/>
</dbReference>
<evidence type="ECO:0000313" key="10">
    <source>
        <dbReference type="Proteomes" id="UP001066276"/>
    </source>
</evidence>
<dbReference type="Pfam" id="PF18697">
    <property type="entry name" value="MLVIN_C"/>
    <property type="match status" value="1"/>
</dbReference>
<name>A0AAV7VVS5_PLEWA</name>
<evidence type="ECO:0000256" key="2">
    <source>
        <dbReference type="ARBA" id="ARBA00022695"/>
    </source>
</evidence>
<reference evidence="9" key="1">
    <citation type="journal article" date="2022" name="bioRxiv">
        <title>Sequencing and chromosome-scale assembly of the giantPleurodeles waltlgenome.</title>
        <authorList>
            <person name="Brown T."/>
            <person name="Elewa A."/>
            <person name="Iarovenko S."/>
            <person name="Subramanian E."/>
            <person name="Araus A.J."/>
            <person name="Petzold A."/>
            <person name="Susuki M."/>
            <person name="Suzuki K.-i.T."/>
            <person name="Hayashi T."/>
            <person name="Toyoda A."/>
            <person name="Oliveira C."/>
            <person name="Osipova E."/>
            <person name="Leigh N.D."/>
            <person name="Simon A."/>
            <person name="Yun M.H."/>
        </authorList>
    </citation>
    <scope>NUCLEOTIDE SEQUENCE</scope>
    <source>
        <strain evidence="9">20211129_DDA</strain>
        <tissue evidence="9">Liver</tissue>
    </source>
</reference>
<protein>
    <recommendedName>
        <fullName evidence="8">Integrase catalytic domain-containing protein</fullName>
    </recommendedName>
</protein>
<dbReference type="InterPro" id="IPR012337">
    <property type="entry name" value="RNaseH-like_sf"/>
</dbReference>
<feature type="compositionally biased region" description="Basic and acidic residues" evidence="6">
    <location>
        <begin position="292"/>
        <end position="306"/>
    </location>
</feature>
<dbReference type="InterPro" id="IPR001584">
    <property type="entry name" value="Integrase_cat-core"/>
</dbReference>
<comment type="caution">
    <text evidence="9">The sequence shown here is derived from an EMBL/GenBank/DDBJ whole genome shotgun (WGS) entry which is preliminary data.</text>
</comment>
<feature type="compositionally biased region" description="Basic and acidic residues" evidence="6">
    <location>
        <begin position="264"/>
        <end position="278"/>
    </location>
</feature>
<dbReference type="PROSITE" id="PS50994">
    <property type="entry name" value="INTEGRASE"/>
    <property type="match status" value="1"/>
</dbReference>
<feature type="signal peptide" evidence="7">
    <location>
        <begin position="1"/>
        <end position="23"/>
    </location>
</feature>
<dbReference type="Pfam" id="PF00665">
    <property type="entry name" value="rve"/>
    <property type="match status" value="1"/>
</dbReference>
<keyword evidence="3" id="KW-0540">Nuclease</keyword>
<dbReference type="GO" id="GO:0016779">
    <property type="term" value="F:nucleotidyltransferase activity"/>
    <property type="evidence" value="ECO:0007669"/>
    <property type="project" value="UniProtKB-KW"/>
</dbReference>
<keyword evidence="7" id="KW-0732">Signal</keyword>
<keyword evidence="5" id="KW-0378">Hydrolase</keyword>
<dbReference type="InterPro" id="IPR036397">
    <property type="entry name" value="RNaseH_sf"/>
</dbReference>
<evidence type="ECO:0000259" key="8">
    <source>
        <dbReference type="PROSITE" id="PS50994"/>
    </source>
</evidence>
<evidence type="ECO:0000256" key="1">
    <source>
        <dbReference type="ARBA" id="ARBA00022679"/>
    </source>
</evidence>
<keyword evidence="1" id="KW-0808">Transferase</keyword>
<dbReference type="GO" id="GO:0003676">
    <property type="term" value="F:nucleic acid binding"/>
    <property type="evidence" value="ECO:0007669"/>
    <property type="project" value="InterPro"/>
</dbReference>
<accession>A0AAV7VVS5</accession>
<evidence type="ECO:0000313" key="9">
    <source>
        <dbReference type="EMBL" id="KAJ1205773.1"/>
    </source>
</evidence>
<dbReference type="Gene3D" id="2.30.30.850">
    <property type="match status" value="1"/>
</dbReference>
<feature type="domain" description="Integrase catalytic" evidence="8">
    <location>
        <begin position="1"/>
        <end position="143"/>
    </location>
</feature>
<keyword evidence="4" id="KW-0255">Endonuclease</keyword>
<dbReference type="Proteomes" id="UP001066276">
    <property type="component" value="Chromosome 1_2"/>
</dbReference>
<dbReference type="AlphaFoldDB" id="A0AAV7VVS5"/>
<dbReference type="InterPro" id="IPR040643">
    <property type="entry name" value="MLVIN_C"/>
</dbReference>
<evidence type="ECO:0000256" key="5">
    <source>
        <dbReference type="ARBA" id="ARBA00022801"/>
    </source>
</evidence>
<dbReference type="GO" id="GO:0015074">
    <property type="term" value="P:DNA integration"/>
    <property type="evidence" value="ECO:0007669"/>
    <property type="project" value="InterPro"/>
</dbReference>
<dbReference type="SUPFAM" id="SSF53098">
    <property type="entry name" value="Ribonuclease H-like"/>
    <property type="match status" value="1"/>
</dbReference>
<proteinExistence type="predicted"/>
<dbReference type="InterPro" id="IPR050951">
    <property type="entry name" value="Retrovirus_Pol_polyprotein"/>
</dbReference>
<evidence type="ECO:0000256" key="3">
    <source>
        <dbReference type="ARBA" id="ARBA00022722"/>
    </source>
</evidence>
<dbReference type="EMBL" id="JANPWB010000002">
    <property type="protein sequence ID" value="KAJ1205773.1"/>
    <property type="molecule type" value="Genomic_DNA"/>
</dbReference>
<evidence type="ECO:0000256" key="7">
    <source>
        <dbReference type="SAM" id="SignalP"/>
    </source>
</evidence>